<evidence type="ECO:0000313" key="5">
    <source>
        <dbReference type="EMBL" id="KYF54398.1"/>
    </source>
</evidence>
<dbReference type="GO" id="GO:0016020">
    <property type="term" value="C:membrane"/>
    <property type="evidence" value="ECO:0007669"/>
    <property type="project" value="TreeGrafter"/>
</dbReference>
<proteinExistence type="predicted"/>
<dbReference type="PANTHER" id="PTHR45831:SF2">
    <property type="entry name" value="LD24721P"/>
    <property type="match status" value="1"/>
</dbReference>
<dbReference type="PROSITE" id="PS50005">
    <property type="entry name" value="TPR"/>
    <property type="match status" value="1"/>
</dbReference>
<dbReference type="AlphaFoldDB" id="A0A150PFX4"/>
<evidence type="ECO:0000256" key="1">
    <source>
        <dbReference type="ARBA" id="ARBA00022737"/>
    </source>
</evidence>
<dbReference type="InterPro" id="IPR047150">
    <property type="entry name" value="SGT"/>
</dbReference>
<dbReference type="GO" id="GO:0006620">
    <property type="term" value="P:post-translational protein targeting to endoplasmic reticulum membrane"/>
    <property type="evidence" value="ECO:0007669"/>
    <property type="project" value="TreeGrafter"/>
</dbReference>
<dbReference type="EMBL" id="JELY01001854">
    <property type="protein sequence ID" value="KYF54398.1"/>
    <property type="molecule type" value="Genomic_DNA"/>
</dbReference>
<sequence length="367" mass="41237">MTDQGEDRKEKRKQSKRLAHEGEERCKNGQYTDAIRLFTEALEIDGAYAWAYAHRGAARAALDDWEPCCADFKKAVELKPDYGWAYARWGEAHRMHASHRLGRAGTPPDWREQHAIIDRGIELLERAAELSPASAWTYAHRGAAYTYKYWLEVMPRLVPALELDNGPAPEARSSRGSDAAARALRDLDKARELNPRYAWVCAFKACVLALIAREQPDMTPGLLEARDCMVDALALDVDKRLPIHTAAAKLLSCAGTYRESIASALRAVEKNPADVFSRYFIAVGLKHLNDPLAPVVIEHTRKVLESARSELDTMLRGLDVLQGREGRRSIANMRNNLSVEAIALVAFDPTWSDLRTKPLSPRERREP</sequence>
<name>A0A150PFX4_SORCE</name>
<accession>A0A150PFX4</accession>
<dbReference type="Proteomes" id="UP000075420">
    <property type="component" value="Unassembled WGS sequence"/>
</dbReference>
<protein>
    <submittedName>
        <fullName evidence="5">Uncharacterized protein</fullName>
    </submittedName>
</protein>
<reference evidence="5 6" key="1">
    <citation type="submission" date="2014-02" db="EMBL/GenBank/DDBJ databases">
        <title>The small core and large imbalanced accessory genome model reveals a collaborative survival strategy of Sorangium cellulosum strains in nature.</title>
        <authorList>
            <person name="Han K."/>
            <person name="Peng R."/>
            <person name="Blom J."/>
            <person name="Li Y.-Z."/>
        </authorList>
    </citation>
    <scope>NUCLEOTIDE SEQUENCE [LARGE SCALE GENOMIC DNA]</scope>
    <source>
        <strain evidence="5 6">So0157-25</strain>
    </source>
</reference>
<feature type="region of interest" description="Disordered" evidence="4">
    <location>
        <begin position="1"/>
        <end position="24"/>
    </location>
</feature>
<evidence type="ECO:0000256" key="2">
    <source>
        <dbReference type="ARBA" id="ARBA00022803"/>
    </source>
</evidence>
<feature type="repeat" description="TPR" evidence="3">
    <location>
        <begin position="49"/>
        <end position="82"/>
    </location>
</feature>
<organism evidence="5 6">
    <name type="scientific">Sorangium cellulosum</name>
    <name type="common">Polyangium cellulosum</name>
    <dbReference type="NCBI Taxonomy" id="56"/>
    <lineage>
        <taxon>Bacteria</taxon>
        <taxon>Pseudomonadati</taxon>
        <taxon>Myxococcota</taxon>
        <taxon>Polyangia</taxon>
        <taxon>Polyangiales</taxon>
        <taxon>Polyangiaceae</taxon>
        <taxon>Sorangium</taxon>
    </lineage>
</organism>
<dbReference type="GO" id="GO:0072380">
    <property type="term" value="C:TRC complex"/>
    <property type="evidence" value="ECO:0007669"/>
    <property type="project" value="TreeGrafter"/>
</dbReference>
<evidence type="ECO:0000313" key="6">
    <source>
        <dbReference type="Proteomes" id="UP000075420"/>
    </source>
</evidence>
<gene>
    <name evidence="5" type="ORF">BE08_17850</name>
</gene>
<keyword evidence="1" id="KW-0677">Repeat</keyword>
<evidence type="ECO:0000256" key="3">
    <source>
        <dbReference type="PROSITE-ProRule" id="PRU00339"/>
    </source>
</evidence>
<dbReference type="GO" id="GO:0060090">
    <property type="term" value="F:molecular adaptor activity"/>
    <property type="evidence" value="ECO:0007669"/>
    <property type="project" value="TreeGrafter"/>
</dbReference>
<dbReference type="Gene3D" id="1.25.40.10">
    <property type="entry name" value="Tetratricopeptide repeat domain"/>
    <property type="match status" value="2"/>
</dbReference>
<dbReference type="InterPro" id="IPR011990">
    <property type="entry name" value="TPR-like_helical_dom_sf"/>
</dbReference>
<dbReference type="PANTHER" id="PTHR45831">
    <property type="entry name" value="LD24721P"/>
    <property type="match status" value="1"/>
</dbReference>
<dbReference type="SUPFAM" id="SSF48452">
    <property type="entry name" value="TPR-like"/>
    <property type="match status" value="1"/>
</dbReference>
<dbReference type="SMART" id="SM00028">
    <property type="entry name" value="TPR"/>
    <property type="match status" value="3"/>
</dbReference>
<dbReference type="InterPro" id="IPR019734">
    <property type="entry name" value="TPR_rpt"/>
</dbReference>
<comment type="caution">
    <text evidence="5">The sequence shown here is derived from an EMBL/GenBank/DDBJ whole genome shotgun (WGS) entry which is preliminary data.</text>
</comment>
<evidence type="ECO:0000256" key="4">
    <source>
        <dbReference type="SAM" id="MobiDB-lite"/>
    </source>
</evidence>
<keyword evidence="2 3" id="KW-0802">TPR repeat</keyword>